<dbReference type="InterPro" id="IPR036264">
    <property type="entry name" value="Bact_exopeptidase_dim_dom"/>
</dbReference>
<evidence type="ECO:0000256" key="9">
    <source>
        <dbReference type="ARBA" id="ARBA00022833"/>
    </source>
</evidence>
<evidence type="ECO:0000313" key="14">
    <source>
        <dbReference type="Proteomes" id="UP000265926"/>
    </source>
</evidence>
<evidence type="ECO:0000256" key="8">
    <source>
        <dbReference type="ARBA" id="ARBA00022801"/>
    </source>
</evidence>
<dbReference type="GO" id="GO:0009089">
    <property type="term" value="P:lysine biosynthetic process via diaminopimelate"/>
    <property type="evidence" value="ECO:0007669"/>
    <property type="project" value="UniProtKB-UniPathway"/>
</dbReference>
<dbReference type="RefSeq" id="WP_119440371.1">
    <property type="nucleotide sequence ID" value="NZ_QWGR01000026.1"/>
</dbReference>
<dbReference type="SUPFAM" id="SSF55031">
    <property type="entry name" value="Bacterial exopeptidase dimerisation domain"/>
    <property type="match status" value="1"/>
</dbReference>
<accession>A0A399SN38</accession>
<evidence type="ECO:0000256" key="2">
    <source>
        <dbReference type="ARBA" id="ARBA00001947"/>
    </source>
</evidence>
<sequence length="387" mass="41610">MSYNTQKSESRKQPEVVQLTQELIRFNTVNPPGNEAEAAHYIGNLLSAHGFQVEYPVFSDNRLHVVAEKGLSAGYAPIVLSGHLDVVPLGEGVWKYDPFSGVIEGDKIYGRGASDMKGGVAAMICAAINSFNETKPIGGVRLLFTAGEELGCQGAVQLAKTITRPGKAIAIIVGEPTANFPAIGHKGGLYLNASAQGKTAHSSMPELGDNAIYKVARAIQKIEEMTFDVESDPLLGLPTVNVGRMSGGMNINSVPDYAEFSIDIRSTGNIRHDEILDQLRRELGSAIKLDILVDLPAVRTNEQDPFVELVNAVCRSKVKGISGAKALPYLTDGSVLQQLYGGAPTIILGPGEPKQAHQTNEYCSIDKLIQAVDIYEEIIIRNGELNQ</sequence>
<dbReference type="CDD" id="cd08659">
    <property type="entry name" value="M20_ArgE_DapE-like"/>
    <property type="match status" value="1"/>
</dbReference>
<feature type="domain" description="Peptidase M20 dimerisation" evidence="12">
    <location>
        <begin position="183"/>
        <end position="285"/>
    </location>
</feature>
<evidence type="ECO:0000256" key="7">
    <source>
        <dbReference type="ARBA" id="ARBA00022723"/>
    </source>
</evidence>
<dbReference type="OrthoDB" id="9792335at2"/>
<keyword evidence="9" id="KW-0862">Zinc</keyword>
<keyword evidence="7" id="KW-0479">Metal-binding</keyword>
<dbReference type="GO" id="GO:0006526">
    <property type="term" value="P:L-arginine biosynthetic process"/>
    <property type="evidence" value="ECO:0007669"/>
    <property type="project" value="TreeGrafter"/>
</dbReference>
<keyword evidence="10" id="KW-0170">Cobalt</keyword>
<comment type="cofactor">
    <cofactor evidence="2">
        <name>Zn(2+)</name>
        <dbReference type="ChEBI" id="CHEBI:29105"/>
    </cofactor>
</comment>
<keyword evidence="14" id="KW-1185">Reference proteome</keyword>
<reference evidence="13 14" key="1">
    <citation type="submission" date="2018-08" db="EMBL/GenBank/DDBJ databases">
        <title>Pallidiluteibacterium maritimus gen. nov., sp. nov., isolated from coastal sediment.</title>
        <authorList>
            <person name="Zhou L.Y."/>
        </authorList>
    </citation>
    <scope>NUCLEOTIDE SEQUENCE [LARGE SCALE GENOMIC DNA]</scope>
    <source>
        <strain evidence="13 14">XSD2</strain>
    </source>
</reference>
<dbReference type="GO" id="GO:0046872">
    <property type="term" value="F:metal ion binding"/>
    <property type="evidence" value="ECO:0007669"/>
    <property type="project" value="UniProtKB-KW"/>
</dbReference>
<dbReference type="PANTHER" id="PTHR43808">
    <property type="entry name" value="ACETYLORNITHINE DEACETYLASE"/>
    <property type="match status" value="1"/>
</dbReference>
<evidence type="ECO:0000256" key="4">
    <source>
        <dbReference type="ARBA" id="ARBA00006247"/>
    </source>
</evidence>
<dbReference type="NCBIfam" id="TIGR01910">
    <property type="entry name" value="DapE-ArgE"/>
    <property type="match status" value="1"/>
</dbReference>
<evidence type="ECO:0000256" key="10">
    <source>
        <dbReference type="ARBA" id="ARBA00023285"/>
    </source>
</evidence>
<organism evidence="13 14">
    <name type="scientific">Maribellus luteus</name>
    <dbReference type="NCBI Taxonomy" id="2305463"/>
    <lineage>
        <taxon>Bacteria</taxon>
        <taxon>Pseudomonadati</taxon>
        <taxon>Bacteroidota</taxon>
        <taxon>Bacteroidia</taxon>
        <taxon>Marinilabiliales</taxon>
        <taxon>Prolixibacteraceae</taxon>
        <taxon>Maribellus</taxon>
    </lineage>
</organism>
<keyword evidence="8" id="KW-0378">Hydrolase</keyword>
<dbReference type="Pfam" id="PF01546">
    <property type="entry name" value="Peptidase_M20"/>
    <property type="match status" value="1"/>
</dbReference>
<dbReference type="InterPro" id="IPR002933">
    <property type="entry name" value="Peptidase_M20"/>
</dbReference>
<evidence type="ECO:0000313" key="13">
    <source>
        <dbReference type="EMBL" id="RIJ45416.1"/>
    </source>
</evidence>
<dbReference type="AlphaFoldDB" id="A0A399SN38"/>
<evidence type="ECO:0000256" key="11">
    <source>
        <dbReference type="ARBA" id="ARBA00051301"/>
    </source>
</evidence>
<dbReference type="Proteomes" id="UP000265926">
    <property type="component" value="Unassembled WGS sequence"/>
</dbReference>
<evidence type="ECO:0000256" key="6">
    <source>
        <dbReference type="ARBA" id="ARBA00016853"/>
    </source>
</evidence>
<dbReference type="PANTHER" id="PTHR43808:SF31">
    <property type="entry name" value="N-ACETYL-L-CITRULLINE DEACETYLASE"/>
    <property type="match status" value="1"/>
</dbReference>
<comment type="catalytic activity">
    <reaction evidence="11">
        <text>N-succinyl-(2S,6S)-2,6-diaminopimelate + H2O = (2S,6S)-2,6-diaminopimelate + succinate</text>
        <dbReference type="Rhea" id="RHEA:22608"/>
        <dbReference type="ChEBI" id="CHEBI:15377"/>
        <dbReference type="ChEBI" id="CHEBI:30031"/>
        <dbReference type="ChEBI" id="CHEBI:57609"/>
        <dbReference type="ChEBI" id="CHEBI:58087"/>
        <dbReference type="EC" id="3.5.1.18"/>
    </reaction>
</comment>
<evidence type="ECO:0000256" key="3">
    <source>
        <dbReference type="ARBA" id="ARBA00005130"/>
    </source>
</evidence>
<dbReference type="EC" id="3.5.1.18" evidence="5"/>
<proteinExistence type="inferred from homology"/>
<dbReference type="PROSITE" id="PS00759">
    <property type="entry name" value="ARGE_DAPE_CPG2_2"/>
    <property type="match status" value="1"/>
</dbReference>
<comment type="similarity">
    <text evidence="4">Belongs to the peptidase M20A family.</text>
</comment>
<comment type="pathway">
    <text evidence="3">Amino-acid biosynthesis; L-lysine biosynthesis via DAP pathway; LL-2,6-diaminopimelate from (S)-tetrahydrodipicolinate (succinylase route): step 3/3.</text>
</comment>
<dbReference type="Pfam" id="PF07687">
    <property type="entry name" value="M20_dimer"/>
    <property type="match status" value="1"/>
</dbReference>
<evidence type="ECO:0000259" key="12">
    <source>
        <dbReference type="Pfam" id="PF07687"/>
    </source>
</evidence>
<dbReference type="InterPro" id="IPR050072">
    <property type="entry name" value="Peptidase_M20A"/>
</dbReference>
<dbReference type="GO" id="GO:0008777">
    <property type="term" value="F:acetylornithine deacetylase activity"/>
    <property type="evidence" value="ECO:0007669"/>
    <property type="project" value="TreeGrafter"/>
</dbReference>
<evidence type="ECO:0000256" key="1">
    <source>
        <dbReference type="ARBA" id="ARBA00001941"/>
    </source>
</evidence>
<dbReference type="InterPro" id="IPR011650">
    <property type="entry name" value="Peptidase_M20_dimer"/>
</dbReference>
<dbReference type="UniPathway" id="UPA00034">
    <property type="reaction ID" value="UER00021"/>
</dbReference>
<dbReference type="GO" id="GO:0009014">
    <property type="term" value="F:succinyl-diaminopimelate desuccinylase activity"/>
    <property type="evidence" value="ECO:0007669"/>
    <property type="project" value="UniProtKB-EC"/>
</dbReference>
<dbReference type="Gene3D" id="3.40.630.10">
    <property type="entry name" value="Zn peptidases"/>
    <property type="match status" value="1"/>
</dbReference>
<comment type="cofactor">
    <cofactor evidence="1">
        <name>Co(2+)</name>
        <dbReference type="ChEBI" id="CHEBI:48828"/>
    </cofactor>
</comment>
<comment type="caution">
    <text evidence="13">The sequence shown here is derived from an EMBL/GenBank/DDBJ whole genome shotgun (WGS) entry which is preliminary data.</text>
</comment>
<dbReference type="SUPFAM" id="SSF53187">
    <property type="entry name" value="Zn-dependent exopeptidases"/>
    <property type="match status" value="1"/>
</dbReference>
<name>A0A399SN38_9BACT</name>
<dbReference type="EMBL" id="QWGR01000026">
    <property type="protein sequence ID" value="RIJ45416.1"/>
    <property type="molecule type" value="Genomic_DNA"/>
</dbReference>
<protein>
    <recommendedName>
        <fullName evidence="6">Probable succinyl-diaminopimelate desuccinylase</fullName>
        <ecNumber evidence="5">3.5.1.18</ecNumber>
    </recommendedName>
</protein>
<dbReference type="InterPro" id="IPR010182">
    <property type="entry name" value="ArgE/DapE"/>
</dbReference>
<dbReference type="InterPro" id="IPR001261">
    <property type="entry name" value="ArgE/DapE_CS"/>
</dbReference>
<dbReference type="Gene3D" id="3.30.70.360">
    <property type="match status" value="1"/>
</dbReference>
<gene>
    <name evidence="13" type="ORF">D1614_23100</name>
</gene>
<evidence type="ECO:0000256" key="5">
    <source>
        <dbReference type="ARBA" id="ARBA00011921"/>
    </source>
</evidence>